<evidence type="ECO:0000256" key="1">
    <source>
        <dbReference type="ARBA" id="ARBA00007661"/>
    </source>
</evidence>
<dbReference type="PANTHER" id="PTHR10572:SF24">
    <property type="entry name" value="3-HYDROXY-3-METHYLGLUTARYL-COENZYME A REDUCTASE"/>
    <property type="match status" value="1"/>
</dbReference>
<protein>
    <recommendedName>
        <fullName evidence="5">Hydroxymethylglutaryl-CoA reductase (NADPH)</fullName>
    </recommendedName>
</protein>
<dbReference type="PROSITE" id="PS50065">
    <property type="entry name" value="HMG_COA_REDUCTASE_4"/>
    <property type="match status" value="1"/>
</dbReference>
<dbReference type="Proteomes" id="UP000177372">
    <property type="component" value="Unassembled WGS sequence"/>
</dbReference>
<dbReference type="InterPro" id="IPR009023">
    <property type="entry name" value="HMG_CoA_Rdtase_NAD(P)-bd_sf"/>
</dbReference>
<evidence type="ECO:0000313" key="3">
    <source>
        <dbReference type="EMBL" id="OGG80499.1"/>
    </source>
</evidence>
<dbReference type="EMBL" id="MFLZ01000006">
    <property type="protein sequence ID" value="OGG80499.1"/>
    <property type="molecule type" value="Genomic_DNA"/>
</dbReference>
<name>A0A1F6F3Q1_9BACT</name>
<dbReference type="Gene3D" id="3.30.70.420">
    <property type="entry name" value="Hydroxymethylglutaryl-CoA reductase, class I/II, NAD/NADP-binding domain"/>
    <property type="match status" value="1"/>
</dbReference>
<dbReference type="GO" id="GO:0004420">
    <property type="term" value="F:hydroxymethylglutaryl-CoA reductase (NADPH) activity"/>
    <property type="evidence" value="ECO:0007669"/>
    <property type="project" value="InterPro"/>
</dbReference>
<dbReference type="InterPro" id="IPR002202">
    <property type="entry name" value="HMG_CoA_Rdtase"/>
</dbReference>
<evidence type="ECO:0000256" key="2">
    <source>
        <dbReference type="ARBA" id="ARBA00023002"/>
    </source>
</evidence>
<dbReference type="PANTHER" id="PTHR10572">
    <property type="entry name" value="3-HYDROXY-3-METHYLGLUTARYL-COENZYME A REDUCTASE"/>
    <property type="match status" value="1"/>
</dbReference>
<accession>A0A1F6F3Q1</accession>
<dbReference type="GO" id="GO:0015936">
    <property type="term" value="P:coenzyme A metabolic process"/>
    <property type="evidence" value="ECO:0007669"/>
    <property type="project" value="InterPro"/>
</dbReference>
<evidence type="ECO:0000313" key="4">
    <source>
        <dbReference type="Proteomes" id="UP000177372"/>
    </source>
</evidence>
<evidence type="ECO:0008006" key="5">
    <source>
        <dbReference type="Google" id="ProtNLM"/>
    </source>
</evidence>
<proteinExistence type="inferred from homology"/>
<organism evidence="3 4">
    <name type="scientific">Candidatus Kaiserbacteria bacterium RIFCSPLOWO2_01_FULL_54_13</name>
    <dbReference type="NCBI Taxonomy" id="1798512"/>
    <lineage>
        <taxon>Bacteria</taxon>
        <taxon>Candidatus Kaiseribacteriota</taxon>
    </lineage>
</organism>
<dbReference type="Pfam" id="PF00368">
    <property type="entry name" value="HMG-CoA_red"/>
    <property type="match status" value="1"/>
</dbReference>
<comment type="caution">
    <text evidence="3">The sequence shown here is derived from an EMBL/GenBank/DDBJ whole genome shotgun (WGS) entry which is preliminary data.</text>
</comment>
<dbReference type="STRING" id="1798512.A3A39_00255"/>
<comment type="similarity">
    <text evidence="1">Belongs to the HMG-CoA reductase family.</text>
</comment>
<dbReference type="AlphaFoldDB" id="A0A1F6F3Q1"/>
<dbReference type="PRINTS" id="PR00071">
    <property type="entry name" value="HMGCOARDTASE"/>
</dbReference>
<keyword evidence="2" id="KW-0560">Oxidoreductase</keyword>
<dbReference type="InterPro" id="IPR023074">
    <property type="entry name" value="HMG_CoA_Rdtase_cat_sf"/>
</dbReference>
<dbReference type="InterPro" id="IPR009029">
    <property type="entry name" value="HMG_CoA_Rdtase_sub-bd_dom_sf"/>
</dbReference>
<dbReference type="Gene3D" id="3.90.770.10">
    <property type="entry name" value="3-hydroxy-3-methylglutaryl-coenzyme A Reductase, Chain A, domain 2"/>
    <property type="match status" value="1"/>
</dbReference>
<dbReference type="SUPFAM" id="SSF56542">
    <property type="entry name" value="Substrate-binding domain of HMG-CoA reductase"/>
    <property type="match status" value="1"/>
</dbReference>
<gene>
    <name evidence="3" type="ORF">A3A39_00255</name>
</gene>
<reference evidence="3 4" key="1">
    <citation type="journal article" date="2016" name="Nat. Commun.">
        <title>Thousands of microbial genomes shed light on interconnected biogeochemical processes in an aquifer system.</title>
        <authorList>
            <person name="Anantharaman K."/>
            <person name="Brown C.T."/>
            <person name="Hug L.A."/>
            <person name="Sharon I."/>
            <person name="Castelle C.J."/>
            <person name="Probst A.J."/>
            <person name="Thomas B.C."/>
            <person name="Singh A."/>
            <person name="Wilkins M.J."/>
            <person name="Karaoz U."/>
            <person name="Brodie E.L."/>
            <person name="Williams K.H."/>
            <person name="Hubbard S.S."/>
            <person name="Banfield J.F."/>
        </authorList>
    </citation>
    <scope>NUCLEOTIDE SEQUENCE [LARGE SCALE GENOMIC DNA]</scope>
</reference>
<sequence>MDLRNLPAGLDASGRVSKRRDLIEKELNVKLSALQISPQQIGSADEQNCEQMFGAVPLPVGLAGPLRIHFSSGETHDVYLPLATTEGALVASVNRGSRALREADGVHTSSEYVGVTRSLAFEVKNAKETSEKIRALESAWKKIAEATSRHLKILSYEIDTKGDVLFLSLAADTDEAMGMNMVTIAAQAVGEFLSKELGIPMLTVAGNVDSDKKPSALTKKRGRGYRVKAEATIPEKIIENVLKTDSDTLMRTAHAKLEVGSSVAGALGRNLHVANVIAALYLATGQDAAHVVEGSLADTFVKKNAHGIQISVAIPALMLGVRGGGVDLPAQKQCLNLMLKAKTKLRPSAQLAETIGGAILAGELSLLAAQATHTLARAHRRLGR</sequence>
<dbReference type="SUPFAM" id="SSF55035">
    <property type="entry name" value="NAD-binding domain of HMG-CoA reductase"/>
    <property type="match status" value="1"/>
</dbReference>